<organism evidence="3 4">
    <name type="scientific">Rossellomorea vietnamensis</name>
    <dbReference type="NCBI Taxonomy" id="218284"/>
    <lineage>
        <taxon>Bacteria</taxon>
        <taxon>Bacillati</taxon>
        <taxon>Bacillota</taxon>
        <taxon>Bacilli</taxon>
        <taxon>Bacillales</taxon>
        <taxon>Bacillaceae</taxon>
        <taxon>Rossellomorea</taxon>
    </lineage>
</organism>
<dbReference type="AlphaFoldDB" id="A0A0P6W1C9"/>
<dbReference type="InterPro" id="IPR043717">
    <property type="entry name" value="DUF5658"/>
</dbReference>
<keyword evidence="1" id="KW-0812">Transmembrane</keyword>
<dbReference type="EMBL" id="LIXZ01000008">
    <property type="protein sequence ID" value="KPL59204.1"/>
    <property type="molecule type" value="Genomic_DNA"/>
</dbReference>
<dbReference type="RefSeq" id="WP_060672680.1">
    <property type="nucleotide sequence ID" value="NZ_LIXZ01000008.1"/>
</dbReference>
<name>A0A0P6W1C9_9BACI</name>
<dbReference type="Pfam" id="PF18902">
    <property type="entry name" value="DUF5658"/>
    <property type="match status" value="1"/>
</dbReference>
<dbReference type="Proteomes" id="UP000050398">
    <property type="component" value="Unassembled WGS sequence"/>
</dbReference>
<feature type="transmembrane region" description="Helical" evidence="1">
    <location>
        <begin position="45"/>
        <end position="63"/>
    </location>
</feature>
<evidence type="ECO:0000313" key="3">
    <source>
        <dbReference type="EMBL" id="KPL59204.1"/>
    </source>
</evidence>
<evidence type="ECO:0000259" key="2">
    <source>
        <dbReference type="Pfam" id="PF18902"/>
    </source>
</evidence>
<evidence type="ECO:0000256" key="1">
    <source>
        <dbReference type="SAM" id="Phobius"/>
    </source>
</evidence>
<reference evidence="3 4" key="1">
    <citation type="submission" date="2015-08" db="EMBL/GenBank/DDBJ databases">
        <title>Draft Genome Sequence of Bacillus vietnamensis UCD-SED5.</title>
        <authorList>
            <person name="Lee R.D."/>
            <person name="Jospin G."/>
            <person name="Lang J.M."/>
            <person name="Coil D.A."/>
            <person name="Eisen J.A."/>
        </authorList>
    </citation>
    <scope>NUCLEOTIDE SEQUENCE [LARGE SCALE GENOMIC DNA]</scope>
    <source>
        <strain evidence="3 4">UCD-SED5</strain>
    </source>
</reference>
<sequence length="105" mass="12129">MMKYLLVYILLLNLVDAFLTMYGLHFHYISESNPLMHTLYLTDPWLFLLLKVGLSFVLLFLLFQLKADKRSSRVLLLVSVFAAVSYSCVFLMHGYWLLEVAGGFA</sequence>
<keyword evidence="1" id="KW-0472">Membrane</keyword>
<feature type="domain" description="DUF5658" evidence="2">
    <location>
        <begin position="7"/>
        <end position="98"/>
    </location>
</feature>
<protein>
    <recommendedName>
        <fullName evidence="2">DUF5658 domain-containing protein</fullName>
    </recommendedName>
</protein>
<comment type="caution">
    <text evidence="3">The sequence shown here is derived from an EMBL/GenBank/DDBJ whole genome shotgun (WGS) entry which is preliminary data.</text>
</comment>
<proteinExistence type="predicted"/>
<gene>
    <name evidence="3" type="ORF">AM506_11765</name>
</gene>
<evidence type="ECO:0000313" key="4">
    <source>
        <dbReference type="Proteomes" id="UP000050398"/>
    </source>
</evidence>
<accession>A0A0P6W1C9</accession>
<keyword evidence="1" id="KW-1133">Transmembrane helix</keyword>
<dbReference type="PATRIC" id="fig|218284.4.peg.4049"/>
<feature type="transmembrane region" description="Helical" evidence="1">
    <location>
        <begin position="75"/>
        <end position="98"/>
    </location>
</feature>